<feature type="short sequence motif" description="Important for interaction with partner proteins" evidence="2">
    <location>
        <begin position="156"/>
        <end position="161"/>
    </location>
</feature>
<dbReference type="HOGENOM" id="CLU_078758_0_1_10"/>
<dbReference type="PANTHER" id="PTHR10302:SF27">
    <property type="entry name" value="SINGLE-STRANDED DNA-BINDING PROTEIN"/>
    <property type="match status" value="1"/>
</dbReference>
<evidence type="ECO:0000256" key="2">
    <source>
        <dbReference type="HAMAP-Rule" id="MF_00984"/>
    </source>
</evidence>
<dbReference type="STRING" id="518766.Rmar_0746"/>
<dbReference type="AlphaFoldDB" id="D0MG88"/>
<dbReference type="Pfam" id="PF00436">
    <property type="entry name" value="SSB"/>
    <property type="match status" value="1"/>
</dbReference>
<evidence type="ECO:0000256" key="1">
    <source>
        <dbReference type="ARBA" id="ARBA00023125"/>
    </source>
</evidence>
<dbReference type="RefSeq" id="WP_012843256.1">
    <property type="nucleotide sequence ID" value="NC_013501.1"/>
</dbReference>
<keyword evidence="2" id="KW-0235">DNA replication</keyword>
<dbReference type="GO" id="GO:0009295">
    <property type="term" value="C:nucleoid"/>
    <property type="evidence" value="ECO:0007669"/>
    <property type="project" value="TreeGrafter"/>
</dbReference>
<sequence>MARSINKVILVGNLGQDPELRYTPGGTAVCNMRLATNEVYRDADGNMVERTEWHNLVAWGRLAEICNQYLRKGSKVYVEGSLQTRSWEDRDGNTRYTTEIKIREMVMLDPRSEATPEPEAAVTASTQRQATAPRQTFAPEPEPEAFDEDAYTLSPDDDLPF</sequence>
<dbReference type="Gene3D" id="2.40.50.140">
    <property type="entry name" value="Nucleic acid-binding proteins"/>
    <property type="match status" value="1"/>
</dbReference>
<dbReference type="GO" id="GO:0003697">
    <property type="term" value="F:single-stranded DNA binding"/>
    <property type="evidence" value="ECO:0007669"/>
    <property type="project" value="UniProtKB-UniRule"/>
</dbReference>
<dbReference type="PANTHER" id="PTHR10302">
    <property type="entry name" value="SINGLE-STRANDED DNA-BINDING PROTEIN"/>
    <property type="match status" value="1"/>
</dbReference>
<comment type="caution">
    <text evidence="2">Lacks conserved residue(s) required for the propagation of feature annotation.</text>
</comment>
<dbReference type="GO" id="GO:0006310">
    <property type="term" value="P:DNA recombination"/>
    <property type="evidence" value="ECO:0007669"/>
    <property type="project" value="UniProtKB-UniRule"/>
</dbReference>
<dbReference type="PIRSF" id="PIRSF002070">
    <property type="entry name" value="SSB"/>
    <property type="match status" value="1"/>
</dbReference>
<reference evidence="5 6" key="1">
    <citation type="journal article" date="2009" name="Stand. Genomic Sci.">
        <title>Complete genome sequence of Rhodothermus marinus type strain (R-10).</title>
        <authorList>
            <person name="Nolan M."/>
            <person name="Tindall B.J."/>
            <person name="Pomrenke H."/>
            <person name="Lapidus A."/>
            <person name="Copeland A."/>
            <person name="Glavina Del Rio T."/>
            <person name="Lucas S."/>
            <person name="Chen F."/>
            <person name="Tice H."/>
            <person name="Cheng J.F."/>
            <person name="Saunders E."/>
            <person name="Han C."/>
            <person name="Bruce D."/>
            <person name="Goodwin L."/>
            <person name="Chain P."/>
            <person name="Pitluck S."/>
            <person name="Ovchinikova G."/>
            <person name="Pati A."/>
            <person name="Ivanova N."/>
            <person name="Mavromatis K."/>
            <person name="Chen A."/>
            <person name="Palaniappan K."/>
            <person name="Land M."/>
            <person name="Hauser L."/>
            <person name="Chang Y.J."/>
            <person name="Jeffries C.D."/>
            <person name="Brettin T."/>
            <person name="Goker M."/>
            <person name="Bristow J."/>
            <person name="Eisen J.A."/>
            <person name="Markowitz V."/>
            <person name="Hugenholtz P."/>
            <person name="Kyrpides N.C."/>
            <person name="Klenk H.P."/>
            <person name="Detter J.C."/>
        </authorList>
    </citation>
    <scope>NUCLEOTIDE SEQUENCE [LARGE SCALE GENOMIC DNA]</scope>
    <source>
        <strain evidence="6">ATCC 43812 / DSM 4252 / R-10</strain>
    </source>
</reference>
<organism evidence="5 6">
    <name type="scientific">Rhodothermus marinus (strain ATCC 43812 / DSM 4252 / R-10)</name>
    <name type="common">Rhodothermus obamensis</name>
    <dbReference type="NCBI Taxonomy" id="518766"/>
    <lineage>
        <taxon>Bacteria</taxon>
        <taxon>Pseudomonadati</taxon>
        <taxon>Rhodothermota</taxon>
        <taxon>Rhodothermia</taxon>
        <taxon>Rhodothermales</taxon>
        <taxon>Rhodothermaceae</taxon>
        <taxon>Rhodothermus</taxon>
    </lineage>
</organism>
<feature type="compositionally biased region" description="Acidic residues" evidence="4">
    <location>
        <begin position="141"/>
        <end position="161"/>
    </location>
</feature>
<proteinExistence type="inferred from homology"/>
<dbReference type="SUPFAM" id="SSF50249">
    <property type="entry name" value="Nucleic acid-binding proteins"/>
    <property type="match status" value="1"/>
</dbReference>
<keyword evidence="2" id="KW-0227">DNA damage</keyword>
<comment type="subunit">
    <text evidence="2">Homotetramer.</text>
</comment>
<dbReference type="NCBIfam" id="TIGR00621">
    <property type="entry name" value="ssb"/>
    <property type="match status" value="1"/>
</dbReference>
<comment type="function">
    <text evidence="2">Plays an important role in DNA replication, recombination and repair. Binds to ssDNA and to an array of partner proteins to recruit them to their sites of action during DNA metabolism.</text>
</comment>
<dbReference type="CDD" id="cd04496">
    <property type="entry name" value="SSB_OBF"/>
    <property type="match status" value="1"/>
</dbReference>
<name>D0MG88_RHOM4</name>
<accession>D0MG88</accession>
<dbReference type="GO" id="GO:0006281">
    <property type="term" value="P:DNA repair"/>
    <property type="evidence" value="ECO:0007669"/>
    <property type="project" value="UniProtKB-UniRule"/>
</dbReference>
<dbReference type="PROSITE" id="PS50935">
    <property type="entry name" value="SSB"/>
    <property type="match status" value="1"/>
</dbReference>
<feature type="region of interest" description="Disordered" evidence="4">
    <location>
        <begin position="108"/>
        <end position="161"/>
    </location>
</feature>
<dbReference type="KEGG" id="rmr:Rmar_0746"/>
<evidence type="ECO:0000256" key="3">
    <source>
        <dbReference type="PIRNR" id="PIRNR002070"/>
    </source>
</evidence>
<feature type="compositionally biased region" description="Low complexity" evidence="4">
    <location>
        <begin position="115"/>
        <end position="126"/>
    </location>
</feature>
<dbReference type="InterPro" id="IPR000424">
    <property type="entry name" value="Primosome_PriB/ssb"/>
</dbReference>
<dbReference type="EMBL" id="CP001807">
    <property type="protein sequence ID" value="ACY47644.1"/>
    <property type="molecule type" value="Genomic_DNA"/>
</dbReference>
<dbReference type="HAMAP" id="MF_00984">
    <property type="entry name" value="SSB"/>
    <property type="match status" value="1"/>
</dbReference>
<keyword evidence="2" id="KW-0233">DNA recombination</keyword>
<keyword evidence="2" id="KW-0234">DNA repair</keyword>
<dbReference type="InterPro" id="IPR012340">
    <property type="entry name" value="NA-bd_OB-fold"/>
</dbReference>
<dbReference type="Proteomes" id="UP000002221">
    <property type="component" value="Chromosome"/>
</dbReference>
<dbReference type="eggNOG" id="COG0629">
    <property type="taxonomic scope" value="Bacteria"/>
</dbReference>
<evidence type="ECO:0000256" key="4">
    <source>
        <dbReference type="SAM" id="MobiDB-lite"/>
    </source>
</evidence>
<protein>
    <recommendedName>
        <fullName evidence="2 3">Single-stranded DNA-binding protein</fullName>
        <shortName evidence="2">SSB</shortName>
    </recommendedName>
</protein>
<gene>
    <name evidence="5" type="ordered locus">Rmar_0746</name>
</gene>
<keyword evidence="6" id="KW-1185">Reference proteome</keyword>
<keyword evidence="1 2" id="KW-0238">DNA-binding</keyword>
<dbReference type="GO" id="GO:0006260">
    <property type="term" value="P:DNA replication"/>
    <property type="evidence" value="ECO:0007669"/>
    <property type="project" value="UniProtKB-UniRule"/>
</dbReference>
<dbReference type="InterPro" id="IPR011344">
    <property type="entry name" value="ssDNA-bd"/>
</dbReference>
<evidence type="ECO:0000313" key="6">
    <source>
        <dbReference type="Proteomes" id="UP000002221"/>
    </source>
</evidence>
<evidence type="ECO:0000313" key="5">
    <source>
        <dbReference type="EMBL" id="ACY47644.1"/>
    </source>
</evidence>
<dbReference type="OrthoDB" id="9809878at2"/>